<reference evidence="8 9" key="1">
    <citation type="journal article" date="2009" name="Science">
        <title>Green evolution and dynamic adaptations revealed by genomes of the marine picoeukaryotes Micromonas.</title>
        <authorList>
            <person name="Worden A.Z."/>
            <person name="Lee J.H."/>
            <person name="Mock T."/>
            <person name="Rouze P."/>
            <person name="Simmons M.P."/>
            <person name="Aerts A.L."/>
            <person name="Allen A.E."/>
            <person name="Cuvelier M.L."/>
            <person name="Derelle E."/>
            <person name="Everett M.V."/>
            <person name="Foulon E."/>
            <person name="Grimwood J."/>
            <person name="Gundlach H."/>
            <person name="Henrissat B."/>
            <person name="Napoli C."/>
            <person name="McDonald S.M."/>
            <person name="Parker M.S."/>
            <person name="Rombauts S."/>
            <person name="Salamov A."/>
            <person name="Von Dassow P."/>
            <person name="Badger J.H."/>
            <person name="Coutinho P.M."/>
            <person name="Demir E."/>
            <person name="Dubchak I."/>
            <person name="Gentemann C."/>
            <person name="Eikrem W."/>
            <person name="Gready J.E."/>
            <person name="John U."/>
            <person name="Lanier W."/>
            <person name="Lindquist E.A."/>
            <person name="Lucas S."/>
            <person name="Mayer K.F."/>
            <person name="Moreau H."/>
            <person name="Not F."/>
            <person name="Otillar R."/>
            <person name="Panaud O."/>
            <person name="Pangilinan J."/>
            <person name="Paulsen I."/>
            <person name="Piegu B."/>
            <person name="Poliakov A."/>
            <person name="Robbens S."/>
            <person name="Schmutz J."/>
            <person name="Toulza E."/>
            <person name="Wyss T."/>
            <person name="Zelensky A."/>
            <person name="Zhou K."/>
            <person name="Armbrust E.V."/>
            <person name="Bhattacharya D."/>
            <person name="Goodenough U.W."/>
            <person name="Van de Peer Y."/>
            <person name="Grigoriev I.V."/>
        </authorList>
    </citation>
    <scope>NUCLEOTIDE SEQUENCE [LARGE SCALE GENOMIC DNA]</scope>
    <source>
        <strain evidence="8 9">CCMP1545</strain>
    </source>
</reference>
<dbReference type="GO" id="GO:0003743">
    <property type="term" value="F:translation initiation factor activity"/>
    <property type="evidence" value="ECO:0007669"/>
    <property type="project" value="UniProtKB-KW"/>
</dbReference>
<dbReference type="GO" id="GO:0005669">
    <property type="term" value="C:transcription factor TFIID complex"/>
    <property type="evidence" value="ECO:0007669"/>
    <property type="project" value="InterPro"/>
</dbReference>
<organism evidence="9">
    <name type="scientific">Micromonas pusilla (strain CCMP1545)</name>
    <name type="common">Picoplanktonic green alga</name>
    <dbReference type="NCBI Taxonomy" id="564608"/>
    <lineage>
        <taxon>Eukaryota</taxon>
        <taxon>Viridiplantae</taxon>
        <taxon>Chlorophyta</taxon>
        <taxon>Mamiellophyceae</taxon>
        <taxon>Mamiellales</taxon>
        <taxon>Mamiellaceae</taxon>
        <taxon>Micromonas</taxon>
    </lineage>
</organism>
<evidence type="ECO:0000256" key="6">
    <source>
        <dbReference type="SAM" id="MobiDB-lite"/>
    </source>
</evidence>
<dbReference type="OMA" id="LNQACNP"/>
<evidence type="ECO:0000256" key="5">
    <source>
        <dbReference type="ARBA" id="ARBA00023242"/>
    </source>
</evidence>
<evidence type="ECO:0000256" key="1">
    <source>
        <dbReference type="ARBA" id="ARBA00004123"/>
    </source>
</evidence>
<accession>C1MKX3</accession>
<dbReference type="eggNOG" id="KOG3219">
    <property type="taxonomic scope" value="Eukaryota"/>
</dbReference>
<evidence type="ECO:0000313" key="9">
    <source>
        <dbReference type="Proteomes" id="UP000001876"/>
    </source>
</evidence>
<feature type="domain" description="TAFII28-like protein" evidence="7">
    <location>
        <begin position="32"/>
        <end position="117"/>
    </location>
</feature>
<keyword evidence="9" id="KW-1185">Reference proteome</keyword>
<dbReference type="AlphaFoldDB" id="C1MKX3"/>
<dbReference type="InterPro" id="IPR045127">
    <property type="entry name" value="TAF11-like"/>
</dbReference>
<gene>
    <name evidence="8" type="primary">TAF11</name>
    <name evidence="8" type="ORF">MICPUCDRAFT_55490</name>
</gene>
<dbReference type="EMBL" id="GG663736">
    <property type="protein sequence ID" value="EEH59836.1"/>
    <property type="molecule type" value="Genomic_DNA"/>
</dbReference>
<dbReference type="GO" id="GO:0046982">
    <property type="term" value="F:protein heterodimerization activity"/>
    <property type="evidence" value="ECO:0007669"/>
    <property type="project" value="InterPro"/>
</dbReference>
<dbReference type="PANTHER" id="PTHR13218">
    <property type="entry name" value="TRANSCRIPTION INITIATION FACTOR TFIID SUBUNIT 11-RELATED"/>
    <property type="match status" value="1"/>
</dbReference>
<dbReference type="PANTHER" id="PTHR13218:SF8">
    <property type="entry name" value="TRANSCRIPTION INITIATION FACTOR TFIID SUBUNIT 11"/>
    <property type="match status" value="1"/>
</dbReference>
<evidence type="ECO:0000256" key="2">
    <source>
        <dbReference type="ARBA" id="ARBA00009788"/>
    </source>
</evidence>
<keyword evidence="8" id="KW-0396">Initiation factor</keyword>
<protein>
    <submittedName>
        <fullName evidence="8">Transcription initiation factor TFIID subunit 1</fullName>
    </submittedName>
</protein>
<name>C1MKX3_MICPC</name>
<dbReference type="GO" id="GO:0051123">
    <property type="term" value="P:RNA polymerase II preinitiation complex assembly"/>
    <property type="evidence" value="ECO:0007669"/>
    <property type="project" value="InterPro"/>
</dbReference>
<dbReference type="InterPro" id="IPR009072">
    <property type="entry name" value="Histone-fold"/>
</dbReference>
<proteinExistence type="inferred from homology"/>
<dbReference type="InterPro" id="IPR006809">
    <property type="entry name" value="TAFII28_dom"/>
</dbReference>
<dbReference type="Pfam" id="PF04719">
    <property type="entry name" value="TAFII28"/>
    <property type="match status" value="1"/>
</dbReference>
<dbReference type="Proteomes" id="UP000001876">
    <property type="component" value="Unassembled WGS sequence"/>
</dbReference>
<dbReference type="RefSeq" id="XP_003056460.1">
    <property type="nucleotide sequence ID" value="XM_003056414.1"/>
</dbReference>
<keyword evidence="5" id="KW-0539">Nucleus</keyword>
<dbReference type="STRING" id="564608.C1MKX3"/>
<evidence type="ECO:0000256" key="3">
    <source>
        <dbReference type="ARBA" id="ARBA00023015"/>
    </source>
</evidence>
<keyword evidence="4" id="KW-0804">Transcription</keyword>
<evidence type="ECO:0000256" key="4">
    <source>
        <dbReference type="ARBA" id="ARBA00023163"/>
    </source>
</evidence>
<evidence type="ECO:0000259" key="7">
    <source>
        <dbReference type="Pfam" id="PF04719"/>
    </source>
</evidence>
<comment type="subcellular location">
    <subcellularLocation>
        <location evidence="1">Nucleus</location>
    </subcellularLocation>
</comment>
<dbReference type="GeneID" id="9681374"/>
<dbReference type="SUPFAM" id="SSF47113">
    <property type="entry name" value="Histone-fold"/>
    <property type="match status" value="1"/>
</dbReference>
<feature type="compositionally biased region" description="Basic and acidic residues" evidence="6">
    <location>
        <begin position="11"/>
        <end position="23"/>
    </location>
</feature>
<keyword evidence="8" id="KW-0648">Protein biosynthesis</keyword>
<dbReference type="OrthoDB" id="28335at2759"/>
<comment type="similarity">
    <text evidence="2">Belongs to the TAF11 family.</text>
</comment>
<keyword evidence="3" id="KW-0805">Transcription regulation</keyword>
<dbReference type="GO" id="GO:0016251">
    <property type="term" value="F:RNA polymerase II general transcription initiation factor activity"/>
    <property type="evidence" value="ECO:0007669"/>
    <property type="project" value="TreeGrafter"/>
</dbReference>
<dbReference type="CDD" id="cd08048">
    <property type="entry name" value="HFD_TAF11"/>
    <property type="match status" value="1"/>
</dbReference>
<feature type="region of interest" description="Disordered" evidence="6">
    <location>
        <begin position="1"/>
        <end position="23"/>
    </location>
</feature>
<evidence type="ECO:0000313" key="8">
    <source>
        <dbReference type="EMBL" id="EEH59836.1"/>
    </source>
</evidence>
<dbReference type="KEGG" id="mpp:MICPUCDRAFT_55490"/>
<dbReference type="Gene3D" id="1.10.20.10">
    <property type="entry name" value="Histone, subunit A"/>
    <property type="match status" value="1"/>
</dbReference>
<sequence length="139" mass="15918">MELLEDAGNISEHEPREFEETSQKASEEMVELVNIFTEEQMNRYESYRRSSLPKSVLKRIFQSFTGTVLNSNGVIVLAAVGKLFIGELVELAREVADSHGLSDLEPVQPLQLKEAFRHMLLEGKVLHSRNVDMFRNQRL</sequence>